<proteinExistence type="predicted"/>
<dbReference type="SMART" id="SM00028">
    <property type="entry name" value="TPR"/>
    <property type="match status" value="1"/>
</dbReference>
<accession>A0AAW5N0A7</accession>
<gene>
    <name evidence="2" type="ORF">NW209_01245</name>
</gene>
<dbReference type="InterPro" id="IPR011990">
    <property type="entry name" value="TPR-like_helical_dom_sf"/>
</dbReference>
<evidence type="ECO:0000313" key="3">
    <source>
        <dbReference type="Proteomes" id="UP001204579"/>
    </source>
</evidence>
<dbReference type="SUPFAM" id="SSF48452">
    <property type="entry name" value="TPR-like"/>
    <property type="match status" value="1"/>
</dbReference>
<comment type="caution">
    <text evidence="2">The sequence shown here is derived from an EMBL/GenBank/DDBJ whole genome shotgun (WGS) entry which is preliminary data.</text>
</comment>
<dbReference type="Pfam" id="PF00515">
    <property type="entry name" value="TPR_1"/>
    <property type="match status" value="1"/>
</dbReference>
<dbReference type="GeneID" id="82441919"/>
<evidence type="ECO:0000313" key="2">
    <source>
        <dbReference type="EMBL" id="MCR8872657.1"/>
    </source>
</evidence>
<protein>
    <submittedName>
        <fullName evidence="2">Tetratricopeptide repeat protein</fullName>
    </submittedName>
</protein>
<dbReference type="Gene3D" id="1.25.40.10">
    <property type="entry name" value="Tetratricopeptide repeat domain"/>
    <property type="match status" value="1"/>
</dbReference>
<dbReference type="PROSITE" id="PS50293">
    <property type="entry name" value="TPR_REGION"/>
    <property type="match status" value="1"/>
</dbReference>
<dbReference type="EMBL" id="JANRHJ010000001">
    <property type="protein sequence ID" value="MCR8872657.1"/>
    <property type="molecule type" value="Genomic_DNA"/>
</dbReference>
<organism evidence="2 3">
    <name type="scientific">Phocaeicola barnesiae</name>
    <dbReference type="NCBI Taxonomy" id="376804"/>
    <lineage>
        <taxon>Bacteria</taxon>
        <taxon>Pseudomonadati</taxon>
        <taxon>Bacteroidota</taxon>
        <taxon>Bacteroidia</taxon>
        <taxon>Bacteroidales</taxon>
        <taxon>Bacteroidaceae</taxon>
        <taxon>Phocaeicola</taxon>
    </lineage>
</organism>
<reference evidence="2 3" key="1">
    <citation type="submission" date="2022-08" db="EMBL/GenBank/DDBJ databases">
        <authorList>
            <person name="Zeman M."/>
            <person name="Kubasova T."/>
        </authorList>
    </citation>
    <scope>NUCLEOTIDE SEQUENCE [LARGE SCALE GENOMIC DNA]</scope>
    <source>
        <strain evidence="2 3">ET62</strain>
    </source>
</reference>
<keyword evidence="1" id="KW-0802">TPR repeat</keyword>
<keyword evidence="3" id="KW-1185">Reference proteome</keyword>
<name>A0AAW5N0A7_9BACT</name>
<dbReference type="Proteomes" id="UP001204579">
    <property type="component" value="Unassembled WGS sequence"/>
</dbReference>
<feature type="repeat" description="TPR" evidence="1">
    <location>
        <begin position="36"/>
        <end position="69"/>
    </location>
</feature>
<dbReference type="RefSeq" id="WP_018709360.1">
    <property type="nucleotide sequence ID" value="NZ_CALULB010000042.1"/>
</dbReference>
<dbReference type="PROSITE" id="PS50005">
    <property type="entry name" value="TPR"/>
    <property type="match status" value="1"/>
</dbReference>
<dbReference type="InterPro" id="IPR019734">
    <property type="entry name" value="TPR_rpt"/>
</dbReference>
<evidence type="ECO:0000256" key="1">
    <source>
        <dbReference type="PROSITE-ProRule" id="PRU00339"/>
    </source>
</evidence>
<dbReference type="AlphaFoldDB" id="A0AAW5N0A7"/>
<sequence length="92" mass="10768">MNNRFEAVRDLIKEGHTQEAILQLNKLISLDPDTAAEAYYLLGNAYRKEGNWQYALNNYQEAICLNPESPAQEAYRMVMDILNFYNKDMFNQ</sequence>